<comment type="caution">
    <text evidence="5">The sequence shown here is derived from an EMBL/GenBank/DDBJ whole genome shotgun (WGS) entry which is preliminary data.</text>
</comment>
<dbReference type="Pfam" id="PF16113">
    <property type="entry name" value="ECH_2"/>
    <property type="match status" value="1"/>
</dbReference>
<dbReference type="SUPFAM" id="SSF52096">
    <property type="entry name" value="ClpP/crotonase"/>
    <property type="match status" value="1"/>
</dbReference>
<keyword evidence="3" id="KW-0378">Hydrolase</keyword>
<keyword evidence="5" id="KW-0413">Isomerase</keyword>
<dbReference type="OrthoDB" id="9790967at2"/>
<dbReference type="EMBL" id="SMFP01000002">
    <property type="protein sequence ID" value="TDE40297.1"/>
    <property type="molecule type" value="Genomic_DNA"/>
</dbReference>
<dbReference type="PANTHER" id="PTHR43176">
    <property type="entry name" value="3-HYDROXYISOBUTYRYL-COA HYDROLASE-RELATED"/>
    <property type="match status" value="1"/>
</dbReference>
<protein>
    <recommendedName>
        <fullName evidence="2">3-hydroxyisobutyryl-CoA hydrolase</fullName>
        <ecNumber evidence="2">3.1.2.4</ecNumber>
    </recommendedName>
</protein>
<evidence type="ECO:0000313" key="5">
    <source>
        <dbReference type="EMBL" id="TDE40297.1"/>
    </source>
</evidence>
<evidence type="ECO:0000313" key="6">
    <source>
        <dbReference type="Proteomes" id="UP000294662"/>
    </source>
</evidence>
<dbReference type="GO" id="GO:0006574">
    <property type="term" value="P:L-valine catabolic process"/>
    <property type="evidence" value="ECO:0007669"/>
    <property type="project" value="TreeGrafter"/>
</dbReference>
<dbReference type="AlphaFoldDB" id="A0A4R5EZN8"/>
<dbReference type="InterPro" id="IPR032259">
    <property type="entry name" value="HIBYL-CoA-H"/>
</dbReference>
<evidence type="ECO:0000259" key="4">
    <source>
        <dbReference type="Pfam" id="PF16113"/>
    </source>
</evidence>
<gene>
    <name evidence="5" type="ORF">E1B25_04925</name>
</gene>
<dbReference type="InterPro" id="IPR045004">
    <property type="entry name" value="ECH_dom"/>
</dbReference>
<name>A0A4R5EZN8_9RHOB</name>
<evidence type="ECO:0000256" key="1">
    <source>
        <dbReference type="ARBA" id="ARBA00001709"/>
    </source>
</evidence>
<sequence>MADIATHVDGRLGRINLIRPEAMNAFTHDMCLSVTRALERFLSDPDVAVVVIEAAGEQAFSAGADMRMLYRAGRAGSFHAGQQFWRDEYRMDAMLATYPKPVISLMQGFTMGGGVGLGCHVSHRIVSESACLGMPDCCIGRVPDAGATRILSEAPGGLGRYLALTGYRLGPADAIYAGFADHQVPRAQWPDLLAALAASGEVGQIAEFATAPGPSRLASARNVVDQCFAEGSLSEIIARLQQTDDALAVSALARITKSSPLALACALELQARYTGSGIHEALAAEYRFTFRSYENTDFLEGLRAIIIEKDLAAKWRHPSLSEPSAEDVAAVLAPLGDAELQFERGDLGK</sequence>
<dbReference type="GO" id="GO:0016853">
    <property type="term" value="F:isomerase activity"/>
    <property type="evidence" value="ECO:0007669"/>
    <property type="project" value="UniProtKB-KW"/>
</dbReference>
<evidence type="ECO:0000256" key="2">
    <source>
        <dbReference type="ARBA" id="ARBA00011915"/>
    </source>
</evidence>
<accession>A0A4R5EZN8</accession>
<dbReference type="PANTHER" id="PTHR43176:SF3">
    <property type="entry name" value="3-HYDROXYISOBUTYRYL-COA HYDROLASE, MITOCHONDRIAL"/>
    <property type="match status" value="1"/>
</dbReference>
<feature type="domain" description="Enoyl-CoA hydratase/isomerase" evidence="4">
    <location>
        <begin position="13"/>
        <end position="331"/>
    </location>
</feature>
<dbReference type="GO" id="GO:0005829">
    <property type="term" value="C:cytosol"/>
    <property type="evidence" value="ECO:0007669"/>
    <property type="project" value="TreeGrafter"/>
</dbReference>
<dbReference type="GO" id="GO:0003860">
    <property type="term" value="F:3-hydroxyisobutyryl-CoA hydrolase activity"/>
    <property type="evidence" value="ECO:0007669"/>
    <property type="project" value="UniProtKB-EC"/>
</dbReference>
<dbReference type="InterPro" id="IPR029045">
    <property type="entry name" value="ClpP/crotonase-like_dom_sf"/>
</dbReference>
<dbReference type="Proteomes" id="UP000294662">
    <property type="component" value="Unassembled WGS sequence"/>
</dbReference>
<proteinExistence type="predicted"/>
<dbReference type="Gene3D" id="3.90.226.10">
    <property type="entry name" value="2-enoyl-CoA Hydratase, Chain A, domain 1"/>
    <property type="match status" value="1"/>
</dbReference>
<organism evidence="5 6">
    <name type="scientific">Antarcticimicrobium sediminis</name>
    <dbReference type="NCBI Taxonomy" id="2546227"/>
    <lineage>
        <taxon>Bacteria</taxon>
        <taxon>Pseudomonadati</taxon>
        <taxon>Pseudomonadota</taxon>
        <taxon>Alphaproteobacteria</taxon>
        <taxon>Rhodobacterales</taxon>
        <taxon>Paracoccaceae</taxon>
        <taxon>Antarcticimicrobium</taxon>
    </lineage>
</organism>
<dbReference type="CDD" id="cd06558">
    <property type="entry name" value="crotonase-like"/>
    <property type="match status" value="1"/>
</dbReference>
<evidence type="ECO:0000256" key="3">
    <source>
        <dbReference type="ARBA" id="ARBA00022801"/>
    </source>
</evidence>
<dbReference type="RefSeq" id="WP_132827555.1">
    <property type="nucleotide sequence ID" value="NZ_SMFP01000002.1"/>
</dbReference>
<dbReference type="EC" id="3.1.2.4" evidence="2"/>
<comment type="catalytic activity">
    <reaction evidence="1">
        <text>3-hydroxy-2-methylpropanoyl-CoA + H2O = 3-hydroxy-2-methylpropanoate + CoA + H(+)</text>
        <dbReference type="Rhea" id="RHEA:20888"/>
        <dbReference type="ChEBI" id="CHEBI:11805"/>
        <dbReference type="ChEBI" id="CHEBI:15377"/>
        <dbReference type="ChEBI" id="CHEBI:15378"/>
        <dbReference type="ChEBI" id="CHEBI:57287"/>
        <dbReference type="ChEBI" id="CHEBI:57340"/>
        <dbReference type="EC" id="3.1.2.4"/>
    </reaction>
</comment>
<keyword evidence="6" id="KW-1185">Reference proteome</keyword>
<reference evidence="5 6" key="1">
    <citation type="submission" date="2019-03" db="EMBL/GenBank/DDBJ databases">
        <authorList>
            <person name="Zhang S."/>
        </authorList>
    </citation>
    <scope>NUCLEOTIDE SEQUENCE [LARGE SCALE GENOMIC DNA]</scope>
    <source>
        <strain evidence="5 6">S4J41</strain>
    </source>
</reference>
<dbReference type="NCBIfam" id="NF004127">
    <property type="entry name" value="PRK05617.1"/>
    <property type="match status" value="1"/>
</dbReference>